<organism evidence="1 2">
    <name type="scientific">Amycolatopsis magusensis</name>
    <dbReference type="NCBI Taxonomy" id="882444"/>
    <lineage>
        <taxon>Bacteria</taxon>
        <taxon>Bacillati</taxon>
        <taxon>Actinomycetota</taxon>
        <taxon>Actinomycetes</taxon>
        <taxon>Pseudonocardiales</taxon>
        <taxon>Pseudonocardiaceae</taxon>
        <taxon>Amycolatopsis</taxon>
    </lineage>
</organism>
<protein>
    <submittedName>
        <fullName evidence="1">Uncharacterized protein</fullName>
    </submittedName>
</protein>
<dbReference type="EMBL" id="JAGGMS010000001">
    <property type="protein sequence ID" value="MBP2182195.1"/>
    <property type="molecule type" value="Genomic_DNA"/>
</dbReference>
<evidence type="ECO:0000313" key="1">
    <source>
        <dbReference type="EMBL" id="MBP2182195.1"/>
    </source>
</evidence>
<evidence type="ECO:0000313" key="2">
    <source>
        <dbReference type="Proteomes" id="UP000741013"/>
    </source>
</evidence>
<comment type="caution">
    <text evidence="1">The sequence shown here is derived from an EMBL/GenBank/DDBJ whole genome shotgun (WGS) entry which is preliminary data.</text>
</comment>
<accession>A0ABS4PTI6</accession>
<proteinExistence type="predicted"/>
<gene>
    <name evidence="1" type="ORF">JOM49_003721</name>
</gene>
<dbReference type="Proteomes" id="UP000741013">
    <property type="component" value="Unassembled WGS sequence"/>
</dbReference>
<keyword evidence="2" id="KW-1185">Reference proteome</keyword>
<reference evidence="1 2" key="1">
    <citation type="submission" date="2021-03" db="EMBL/GenBank/DDBJ databases">
        <title>Sequencing the genomes of 1000 actinobacteria strains.</title>
        <authorList>
            <person name="Klenk H.-P."/>
        </authorList>
    </citation>
    <scope>NUCLEOTIDE SEQUENCE [LARGE SCALE GENOMIC DNA]</scope>
    <source>
        <strain evidence="1 2">DSM 45510</strain>
    </source>
</reference>
<dbReference type="RefSeq" id="WP_209665547.1">
    <property type="nucleotide sequence ID" value="NZ_JAGGMS010000001.1"/>
</dbReference>
<sequence>MESILDLQARPVLHQRRTEAAEMPLHSTVSLLICADGDDDHWWHD</sequence>
<name>A0ABS4PTI6_9PSEU</name>